<dbReference type="Pfam" id="PF12697">
    <property type="entry name" value="Abhydrolase_6"/>
    <property type="match status" value="1"/>
</dbReference>
<dbReference type="GO" id="GO:0052689">
    <property type="term" value="F:carboxylic ester hydrolase activity"/>
    <property type="evidence" value="ECO:0007669"/>
    <property type="project" value="InterPro"/>
</dbReference>
<dbReference type="PANTHER" id="PTHR43798">
    <property type="entry name" value="MONOACYLGLYCEROL LIPASE"/>
    <property type="match status" value="1"/>
</dbReference>
<evidence type="ECO:0000256" key="3">
    <source>
        <dbReference type="PIRSR" id="PIRSR017388-2"/>
    </source>
</evidence>
<name>A0A2T0ZYE2_9ACTN</name>
<sequence>MAQIEGAEPFEYLHDTDKGRAVGVLLCHGFSGSPKSMRPWGDHLSARGYSVSCPLLPGHGTTWQQMNRTRWHQWYAAVERALHNLAEHCDRVVIAGLSMGGTLAIRLTEQYAGAGAFESPGALGDRLVGTILVNPSLGTERKDAFLLPYARHLIGSFPGIANDIARPGVDEGAYTRLPLQAAYSLQQLWGLCRKDLKSITTPVLLFRSAQDHVVEAVSSSILLAGISSEDVTQVVLQRSYHVATLDYDSEYLFERSESWIEAHT</sequence>
<evidence type="ECO:0000256" key="4">
    <source>
        <dbReference type="PIRSR" id="PIRSR017388-3"/>
    </source>
</evidence>
<feature type="active site" description="Nucleophile" evidence="2">
    <location>
        <position position="98"/>
    </location>
</feature>
<dbReference type="PANTHER" id="PTHR43798:SF31">
    <property type="entry name" value="AB HYDROLASE SUPERFAMILY PROTEIN YCLE"/>
    <property type="match status" value="1"/>
</dbReference>
<feature type="active site" description="Charge relay system" evidence="2">
    <location>
        <position position="241"/>
    </location>
</feature>
<evidence type="ECO:0000256" key="1">
    <source>
        <dbReference type="ARBA" id="ARBA00022801"/>
    </source>
</evidence>
<dbReference type="AlphaFoldDB" id="A0A2T0ZYE2"/>
<keyword evidence="1" id="KW-0378">Hydrolase</keyword>
<evidence type="ECO:0000259" key="5">
    <source>
        <dbReference type="Pfam" id="PF12697"/>
    </source>
</evidence>
<gene>
    <name evidence="6" type="ORF">CLV47_110103</name>
</gene>
<dbReference type="EMBL" id="PVUE01000010">
    <property type="protein sequence ID" value="PRZ41375.1"/>
    <property type="molecule type" value="Genomic_DNA"/>
</dbReference>
<dbReference type="Proteomes" id="UP000237752">
    <property type="component" value="Unassembled WGS sequence"/>
</dbReference>
<feature type="active site" description="Charge relay system" evidence="2">
    <location>
        <position position="211"/>
    </location>
</feature>
<dbReference type="InterPro" id="IPR000073">
    <property type="entry name" value="AB_hydrolase_1"/>
</dbReference>
<dbReference type="InterPro" id="IPR050266">
    <property type="entry name" value="AB_hydrolase_sf"/>
</dbReference>
<feature type="binding site" evidence="3">
    <location>
        <position position="30"/>
    </location>
    <ligand>
        <name>substrate</name>
    </ligand>
</feature>
<proteinExistence type="predicted"/>
<dbReference type="InterPro" id="IPR012354">
    <property type="entry name" value="Esterase_lipase"/>
</dbReference>
<dbReference type="SUPFAM" id="SSF53474">
    <property type="entry name" value="alpha/beta-Hydrolases"/>
    <property type="match status" value="1"/>
</dbReference>
<dbReference type="RefSeq" id="WP_106349451.1">
    <property type="nucleotide sequence ID" value="NZ_PVUE01000010.1"/>
</dbReference>
<feature type="site" description="Important for substrate specificity" evidence="4">
    <location>
        <position position="160"/>
    </location>
</feature>
<dbReference type="InterPro" id="IPR029058">
    <property type="entry name" value="AB_hydrolase_fold"/>
</dbReference>
<comment type="caution">
    <text evidence="6">The sequence shown here is derived from an EMBL/GenBank/DDBJ whole genome shotgun (WGS) entry which is preliminary data.</text>
</comment>
<feature type="domain" description="AB hydrolase-1" evidence="5">
    <location>
        <begin position="24"/>
        <end position="245"/>
    </location>
</feature>
<dbReference type="GO" id="GO:0016020">
    <property type="term" value="C:membrane"/>
    <property type="evidence" value="ECO:0007669"/>
    <property type="project" value="TreeGrafter"/>
</dbReference>
<reference evidence="6 7" key="1">
    <citation type="submission" date="2018-03" db="EMBL/GenBank/DDBJ databases">
        <title>Genomic Encyclopedia of Archaeal and Bacterial Type Strains, Phase II (KMG-II): from individual species to whole genera.</title>
        <authorList>
            <person name="Goeker M."/>
        </authorList>
    </citation>
    <scope>NUCLEOTIDE SEQUENCE [LARGE SCALE GENOMIC DNA]</scope>
    <source>
        <strain evidence="6 7">DSM 100065</strain>
    </source>
</reference>
<accession>A0A2T0ZYE2</accession>
<feature type="binding site" evidence="3">
    <location>
        <position position="99"/>
    </location>
    <ligand>
        <name>substrate</name>
    </ligand>
</feature>
<evidence type="ECO:0000256" key="2">
    <source>
        <dbReference type="PIRSR" id="PIRSR017388-1"/>
    </source>
</evidence>
<keyword evidence="7" id="KW-1185">Reference proteome</keyword>
<dbReference type="OrthoDB" id="9786110at2"/>
<protein>
    <submittedName>
        <fullName evidence="6">Carboxylesterase</fullName>
    </submittedName>
</protein>
<organism evidence="6 7">
    <name type="scientific">Antricoccus suffuscus</name>
    <dbReference type="NCBI Taxonomy" id="1629062"/>
    <lineage>
        <taxon>Bacteria</taxon>
        <taxon>Bacillati</taxon>
        <taxon>Actinomycetota</taxon>
        <taxon>Actinomycetes</taxon>
        <taxon>Geodermatophilales</taxon>
        <taxon>Antricoccaceae</taxon>
        <taxon>Antricoccus</taxon>
    </lineage>
</organism>
<dbReference type="PIRSF" id="PIRSF017388">
    <property type="entry name" value="Esterase_lipase"/>
    <property type="match status" value="1"/>
</dbReference>
<evidence type="ECO:0000313" key="6">
    <source>
        <dbReference type="EMBL" id="PRZ41375.1"/>
    </source>
</evidence>
<dbReference type="Gene3D" id="3.40.50.1820">
    <property type="entry name" value="alpha/beta hydrolase"/>
    <property type="match status" value="1"/>
</dbReference>
<evidence type="ECO:0000313" key="7">
    <source>
        <dbReference type="Proteomes" id="UP000237752"/>
    </source>
</evidence>